<evidence type="ECO:0000313" key="1">
    <source>
        <dbReference type="EMBL" id="THE09101.1"/>
    </source>
</evidence>
<evidence type="ECO:0000313" key="2">
    <source>
        <dbReference type="Proteomes" id="UP000306477"/>
    </source>
</evidence>
<reference evidence="1 2" key="1">
    <citation type="journal article" date="2019" name="Indoor Air">
        <title>Impacts of indoor surface finishes on bacterial viability.</title>
        <authorList>
            <person name="Hu J."/>
            <person name="Maamar S.B."/>
            <person name="Glawe A.J."/>
            <person name="Gottel N."/>
            <person name="Gilbert J.A."/>
            <person name="Hartmann E.M."/>
        </authorList>
    </citation>
    <scope>NUCLEOTIDE SEQUENCE [LARGE SCALE GENOMIC DNA]</scope>
    <source>
        <strain evidence="1 2">AF060A6</strain>
    </source>
</reference>
<accession>A0A4S3PIC0</accession>
<organism evidence="1 2">
    <name type="scientific">Bacillus timonensis</name>
    <dbReference type="NCBI Taxonomy" id="1033734"/>
    <lineage>
        <taxon>Bacteria</taxon>
        <taxon>Bacillati</taxon>
        <taxon>Bacillota</taxon>
        <taxon>Bacilli</taxon>
        <taxon>Bacillales</taxon>
        <taxon>Bacillaceae</taxon>
        <taxon>Bacillus</taxon>
    </lineage>
</organism>
<dbReference type="Proteomes" id="UP000306477">
    <property type="component" value="Unassembled WGS sequence"/>
</dbReference>
<keyword evidence="2" id="KW-1185">Reference proteome</keyword>
<comment type="caution">
    <text evidence="1">The sequence shown here is derived from an EMBL/GenBank/DDBJ whole genome shotgun (WGS) entry which is preliminary data.</text>
</comment>
<dbReference type="AlphaFoldDB" id="A0A4S3PIC0"/>
<dbReference type="RefSeq" id="WP_136381975.1">
    <property type="nucleotide sequence ID" value="NZ_SLUB01000107.1"/>
</dbReference>
<sequence length="139" mass="16037">MKLKTILIVIPLLLVLLYSFTYVPHKLFDINPSDVSKINIVDGNSGFRFDITSEEEIHRIIKNLNEVTFKKGKPSAGYMGYRFDTTIYNKKGDPMKELIINSSDTLRYKGFFYTTTDIPLEYEFIDEVENQRDGSIGSH</sequence>
<name>A0A4S3PIC0_9BACI</name>
<dbReference type="OrthoDB" id="1859262at2"/>
<protein>
    <submittedName>
        <fullName evidence="1">Uncharacterized protein</fullName>
    </submittedName>
</protein>
<proteinExistence type="predicted"/>
<dbReference type="EMBL" id="SLUB01000107">
    <property type="protein sequence ID" value="THE09101.1"/>
    <property type="molecule type" value="Genomic_DNA"/>
</dbReference>
<gene>
    <name evidence="1" type="ORF">E1I69_23720</name>
</gene>